<sequence length="179" mass="20472">MYKHCFVIILICAEHLATAGVPMQNFYWRDYLHGEVPFDALEAAPGVYIGQFGFDNGPFVVSIYPHRNSAIAMHFLYTKVTENIKIFCTPEPKNFYWQTVDFAQGGVGQMKNAVRGGYHQPNWILYIGRAMHLKNWKVGKVYDIEELDGPGMYVWGPNNTKVVLQKFDLLKYNATGIAR</sequence>
<name>A0A0T6B609_9SCAR</name>
<protein>
    <submittedName>
        <fullName evidence="2">Uncharacterized protein</fullName>
    </submittedName>
</protein>
<dbReference type="AlphaFoldDB" id="A0A0T6B609"/>
<comment type="caution">
    <text evidence="2">The sequence shown here is derived from an EMBL/GenBank/DDBJ whole genome shotgun (WGS) entry which is preliminary data.</text>
</comment>
<feature type="non-terminal residue" evidence="2">
    <location>
        <position position="179"/>
    </location>
</feature>
<dbReference type="InterPro" id="IPR006616">
    <property type="entry name" value="DM9_repeat"/>
</dbReference>
<accession>A0A0T6B609</accession>
<dbReference type="Proteomes" id="UP000051574">
    <property type="component" value="Unassembled WGS sequence"/>
</dbReference>
<organism evidence="2 3">
    <name type="scientific">Oryctes borbonicus</name>
    <dbReference type="NCBI Taxonomy" id="1629725"/>
    <lineage>
        <taxon>Eukaryota</taxon>
        <taxon>Metazoa</taxon>
        <taxon>Ecdysozoa</taxon>
        <taxon>Arthropoda</taxon>
        <taxon>Hexapoda</taxon>
        <taxon>Insecta</taxon>
        <taxon>Pterygota</taxon>
        <taxon>Neoptera</taxon>
        <taxon>Endopterygota</taxon>
        <taxon>Coleoptera</taxon>
        <taxon>Polyphaga</taxon>
        <taxon>Scarabaeiformia</taxon>
        <taxon>Scarabaeidae</taxon>
        <taxon>Dynastinae</taxon>
        <taxon>Oryctes</taxon>
    </lineage>
</organism>
<dbReference type="PANTHER" id="PTHR31649">
    <property type="entry name" value="AGAP009604-PA"/>
    <property type="match status" value="1"/>
</dbReference>
<feature type="signal peptide" evidence="1">
    <location>
        <begin position="1"/>
        <end position="19"/>
    </location>
</feature>
<gene>
    <name evidence="2" type="ORF">AMK59_3576</name>
</gene>
<dbReference type="PANTHER" id="PTHR31649:SF10">
    <property type="entry name" value="IP19903P-RELATED"/>
    <property type="match status" value="1"/>
</dbReference>
<keyword evidence="1" id="KW-0732">Signal</keyword>
<dbReference type="EMBL" id="LJIG01009838">
    <property type="protein sequence ID" value="KRT82279.1"/>
    <property type="molecule type" value="Genomic_DNA"/>
</dbReference>
<dbReference type="Pfam" id="PF11901">
    <property type="entry name" value="DM9"/>
    <property type="match status" value="1"/>
</dbReference>
<reference evidence="2 3" key="1">
    <citation type="submission" date="2015-09" db="EMBL/GenBank/DDBJ databases">
        <title>Draft genome of the scarab beetle Oryctes borbonicus.</title>
        <authorList>
            <person name="Meyer J.M."/>
            <person name="Markov G.V."/>
            <person name="Baskaran P."/>
            <person name="Herrmann M."/>
            <person name="Sommer R.J."/>
            <person name="Roedelsperger C."/>
        </authorList>
    </citation>
    <scope>NUCLEOTIDE SEQUENCE [LARGE SCALE GENOMIC DNA]</scope>
    <source>
        <strain evidence="2">OB123</strain>
        <tissue evidence="2">Whole animal</tissue>
    </source>
</reference>
<evidence type="ECO:0000256" key="1">
    <source>
        <dbReference type="SAM" id="SignalP"/>
    </source>
</evidence>
<evidence type="ECO:0000313" key="2">
    <source>
        <dbReference type="EMBL" id="KRT82279.1"/>
    </source>
</evidence>
<feature type="chain" id="PRO_5006668425" evidence="1">
    <location>
        <begin position="20"/>
        <end position="179"/>
    </location>
</feature>
<dbReference type="OrthoDB" id="6692098at2759"/>
<proteinExistence type="predicted"/>
<evidence type="ECO:0000313" key="3">
    <source>
        <dbReference type="Proteomes" id="UP000051574"/>
    </source>
</evidence>
<keyword evidence="3" id="KW-1185">Reference proteome</keyword>